<dbReference type="SUPFAM" id="SSF46785">
    <property type="entry name" value="Winged helix' DNA-binding domain"/>
    <property type="match status" value="1"/>
</dbReference>
<sequence length="337" mass="38701">MNSFRNSVIEDARVLTADYLPNEMVARDSERQEIARNLRPMTEDQPPIDMLIYGPPGTGKTSMARYVVEELKSKMFANSAYVNCFSHKSKFEIFYEMLDKKLTVPRDGTSTEKVIQLFREKVRDSPTVIIVDEADQVVDDEVMFELSKLNNTGLIMIANDSNVFGHFDSRVRSRLSGVRKIHFRSYSVDQIVEILKRRREHGLRTDSVSDKQLKAIAKAADGDARVGLNSLRTAAQESEKQGNENITDKIIEQSVEVSKSRTRISSLERLNKHQKTVYEILEENGRMKMGNIYQSYCEQIDDNKSKRTIRRYMNKMEAYEVIDSEGAKKAKRYALAD</sequence>
<organism evidence="6 7">
    <name type="scientific">Candidatus Nanohalococcus occultus</name>
    <dbReference type="NCBI Taxonomy" id="2978047"/>
    <lineage>
        <taxon>Archaea</taxon>
        <taxon>Candidatus Nanohalarchaeota</taxon>
        <taxon>Candidatus Nanohalarchaeota incertae sedis</taxon>
        <taxon>Candidatus Nanohalococcus</taxon>
    </lineage>
</organism>
<evidence type="ECO:0000256" key="4">
    <source>
        <dbReference type="ARBA" id="ARBA00022840"/>
    </source>
</evidence>
<dbReference type="InterPro" id="IPR050311">
    <property type="entry name" value="ORC1/CDC6"/>
</dbReference>
<dbReference type="InterPro" id="IPR027417">
    <property type="entry name" value="P-loop_NTPase"/>
</dbReference>
<protein>
    <submittedName>
        <fullName evidence="6">Cdc6-related protein, AAA superfamily ATPase</fullName>
    </submittedName>
</protein>
<keyword evidence="2" id="KW-0235">DNA replication</keyword>
<keyword evidence="3" id="KW-0547">Nucleotide-binding</keyword>
<evidence type="ECO:0000256" key="2">
    <source>
        <dbReference type="ARBA" id="ARBA00022705"/>
    </source>
</evidence>
<reference evidence="6 7" key="1">
    <citation type="submission" date="2022-09" db="EMBL/GenBank/DDBJ databases">
        <title>Xylan utilization by haloarchaea-nanohaloarchaea associations.</title>
        <authorList>
            <person name="Yakimov M."/>
        </authorList>
    </citation>
    <scope>NUCLEOTIDE SEQUENCE [LARGE SCALE GENOMIC DNA]</scope>
    <source>
        <strain evidence="6 7">SVXNc</strain>
    </source>
</reference>
<dbReference type="Pfam" id="PF13401">
    <property type="entry name" value="AAA_22"/>
    <property type="match status" value="1"/>
</dbReference>
<dbReference type="SUPFAM" id="SSF52540">
    <property type="entry name" value="P-loop containing nucleoside triphosphate hydrolases"/>
    <property type="match status" value="1"/>
</dbReference>
<dbReference type="SMART" id="SM00382">
    <property type="entry name" value="AAA"/>
    <property type="match status" value="1"/>
</dbReference>
<dbReference type="InterPro" id="IPR055237">
    <property type="entry name" value="Cdc6_lid"/>
</dbReference>
<dbReference type="Gene3D" id="1.10.8.60">
    <property type="match status" value="1"/>
</dbReference>
<dbReference type="PANTHER" id="PTHR10763:SF22">
    <property type="entry name" value="ORC1-TYPE DNA REPLICATION PROTEIN"/>
    <property type="match status" value="1"/>
</dbReference>
<gene>
    <name evidence="6" type="primary">cdc6-2</name>
    <name evidence="6" type="ORF">SVXNc_0017</name>
</gene>
<dbReference type="RefSeq" id="WP_347721922.1">
    <property type="nucleotide sequence ID" value="NZ_CP104395.1"/>
</dbReference>
<dbReference type="GeneID" id="90589452"/>
<feature type="domain" description="AAA+ ATPase" evidence="5">
    <location>
        <begin position="46"/>
        <end position="182"/>
    </location>
</feature>
<accession>A0ABY8CCV8</accession>
<dbReference type="Pfam" id="PF22703">
    <property type="entry name" value="Cdc6_lid"/>
    <property type="match status" value="1"/>
</dbReference>
<evidence type="ECO:0000259" key="5">
    <source>
        <dbReference type="SMART" id="SM00382"/>
    </source>
</evidence>
<dbReference type="EMBL" id="CP104395">
    <property type="protein sequence ID" value="WEL19049.1"/>
    <property type="molecule type" value="Genomic_DNA"/>
</dbReference>
<dbReference type="CDD" id="cd00009">
    <property type="entry name" value="AAA"/>
    <property type="match status" value="1"/>
</dbReference>
<evidence type="ECO:0000256" key="1">
    <source>
        <dbReference type="ARBA" id="ARBA00006184"/>
    </source>
</evidence>
<evidence type="ECO:0000313" key="7">
    <source>
        <dbReference type="Proteomes" id="UP001218034"/>
    </source>
</evidence>
<dbReference type="Gene3D" id="3.40.50.300">
    <property type="entry name" value="P-loop containing nucleotide triphosphate hydrolases"/>
    <property type="match status" value="1"/>
</dbReference>
<dbReference type="PANTHER" id="PTHR10763">
    <property type="entry name" value="CELL DIVISION CONTROL PROTEIN 6-RELATED"/>
    <property type="match status" value="1"/>
</dbReference>
<keyword evidence="4" id="KW-0067">ATP-binding</keyword>
<evidence type="ECO:0000313" key="6">
    <source>
        <dbReference type="EMBL" id="WEL19049.1"/>
    </source>
</evidence>
<dbReference type="InterPro" id="IPR049945">
    <property type="entry name" value="AAA_22"/>
</dbReference>
<comment type="similarity">
    <text evidence="1">Belongs to the CDC6/cdc18 family.</text>
</comment>
<dbReference type="CDD" id="cd18139">
    <property type="entry name" value="HLD_clamp_RarA"/>
    <property type="match status" value="1"/>
</dbReference>
<dbReference type="InterPro" id="IPR014277">
    <property type="entry name" value="Orc1/Cdc6_arc"/>
</dbReference>
<keyword evidence="7" id="KW-1185">Reference proteome</keyword>
<evidence type="ECO:0000256" key="3">
    <source>
        <dbReference type="ARBA" id="ARBA00022741"/>
    </source>
</evidence>
<name>A0ABY8CCV8_9ARCH</name>
<dbReference type="NCBIfam" id="TIGR02928">
    <property type="entry name" value="orc1/cdc6 family replication initiation protein"/>
    <property type="match status" value="1"/>
</dbReference>
<dbReference type="InterPro" id="IPR003593">
    <property type="entry name" value="AAA+_ATPase"/>
</dbReference>
<dbReference type="InterPro" id="IPR036390">
    <property type="entry name" value="WH_DNA-bd_sf"/>
</dbReference>
<dbReference type="Proteomes" id="UP001218034">
    <property type="component" value="Chromosome"/>
</dbReference>
<proteinExistence type="inferred from homology"/>